<reference evidence="3" key="1">
    <citation type="submission" date="2023-07" db="EMBL/GenBank/DDBJ databases">
        <title>Whole genome shotgun sequence of Streptomyces cacaoi subsp. asoensis NBRC 13813.</title>
        <authorList>
            <person name="Komaki H."/>
            <person name="Tamura T."/>
        </authorList>
    </citation>
    <scope>NUCLEOTIDE SEQUENCE [LARGE SCALE GENOMIC DNA]</scope>
    <source>
        <strain evidence="3">NBRC 13813</strain>
    </source>
</reference>
<dbReference type="PROSITE" id="PS51257">
    <property type="entry name" value="PROKAR_LIPOPROTEIN"/>
    <property type="match status" value="1"/>
</dbReference>
<dbReference type="InterPro" id="IPR047676">
    <property type="entry name" value="FxLYD_dom"/>
</dbReference>
<dbReference type="GeneID" id="91471762"/>
<accession>A0ABQ3S293</accession>
<evidence type="ECO:0008006" key="4">
    <source>
        <dbReference type="Google" id="ProtNLM"/>
    </source>
</evidence>
<dbReference type="NCBIfam" id="NF038353">
    <property type="entry name" value="FxLYD_dom"/>
    <property type="match status" value="1"/>
</dbReference>
<gene>
    <name evidence="2" type="ORF">Saso_38940</name>
</gene>
<evidence type="ECO:0000256" key="1">
    <source>
        <dbReference type="SAM" id="SignalP"/>
    </source>
</evidence>
<organism evidence="2 3">
    <name type="scientific">Streptomyces asoensis</name>
    <dbReference type="NCBI Taxonomy" id="249586"/>
    <lineage>
        <taxon>Bacteria</taxon>
        <taxon>Bacillati</taxon>
        <taxon>Actinomycetota</taxon>
        <taxon>Actinomycetes</taxon>
        <taxon>Kitasatosporales</taxon>
        <taxon>Streptomycetaceae</taxon>
        <taxon>Streptomyces</taxon>
    </lineage>
</organism>
<evidence type="ECO:0000313" key="3">
    <source>
        <dbReference type="Proteomes" id="UP000649259"/>
    </source>
</evidence>
<comment type="caution">
    <text evidence="2">The sequence shown here is derived from an EMBL/GenBank/DDBJ whole genome shotgun (WGS) entry which is preliminary data.</text>
</comment>
<keyword evidence="3" id="KW-1185">Reference proteome</keyword>
<protein>
    <recommendedName>
        <fullName evidence="4">Lipoprotein</fullName>
    </recommendedName>
</protein>
<feature type="chain" id="PRO_5045354621" description="Lipoprotein" evidence="1">
    <location>
        <begin position="20"/>
        <end position="179"/>
    </location>
</feature>
<dbReference type="RefSeq" id="WP_189923484.1">
    <property type="nucleotide sequence ID" value="NZ_BMSI01000008.1"/>
</dbReference>
<dbReference type="Proteomes" id="UP000649259">
    <property type="component" value="Unassembled WGS sequence"/>
</dbReference>
<name>A0ABQ3S293_9ACTN</name>
<sequence>MPRTKGVLLTAAAICCATALTGCSDDNTPSSVSSAASKAASAAESLGREATAAASSLASGLASDLASEASSALASATAEANRKLDEVKGGADVKSDVDLGATGTDNGRATAGVTVTNTADGTKSFAVQVDFTDSAGNRLDTVVVTVQDVSAGKTGKATARSNRDLSGEVKAKVVRAVRY</sequence>
<proteinExistence type="predicted"/>
<evidence type="ECO:0000313" key="2">
    <source>
        <dbReference type="EMBL" id="GHI62244.1"/>
    </source>
</evidence>
<feature type="signal peptide" evidence="1">
    <location>
        <begin position="1"/>
        <end position="19"/>
    </location>
</feature>
<keyword evidence="1" id="KW-0732">Signal</keyword>
<dbReference type="EMBL" id="BNEB01000003">
    <property type="protein sequence ID" value="GHI62244.1"/>
    <property type="molecule type" value="Genomic_DNA"/>
</dbReference>